<name>A0A345UNU8_9BACT</name>
<keyword evidence="2" id="KW-1185">Reference proteome</keyword>
<sequence length="110" mass="12955">MSCSPVKKWVFGRARSWGSVRRWLVVGCRLIFVSDTDGAVHRAWGCTLFGLLTRRVTFLIGPDRRIRLAHESNHKRLSKLHKLILLESLYRQFYIRIFLELNNTPILYVK</sequence>
<dbReference type="KEGG" id="cprv:CYPRO_2912"/>
<dbReference type="EMBL" id="CP027806">
    <property type="protein sequence ID" value="AXJ02150.1"/>
    <property type="molecule type" value="Genomic_DNA"/>
</dbReference>
<dbReference type="Proteomes" id="UP000254808">
    <property type="component" value="Chromosome"/>
</dbReference>
<evidence type="ECO:0000313" key="1">
    <source>
        <dbReference type="EMBL" id="AXJ02150.1"/>
    </source>
</evidence>
<dbReference type="SUPFAM" id="SSF52833">
    <property type="entry name" value="Thioredoxin-like"/>
    <property type="match status" value="1"/>
</dbReference>
<proteinExistence type="predicted"/>
<gene>
    <name evidence="1" type="ORF">CYPRO_2912</name>
</gene>
<protein>
    <submittedName>
        <fullName evidence="1">Uncharacterized protein</fullName>
    </submittedName>
</protein>
<accession>A0A345UNU8</accession>
<organism evidence="1 2">
    <name type="scientific">Cyclonatronum proteinivorum</name>
    <dbReference type="NCBI Taxonomy" id="1457365"/>
    <lineage>
        <taxon>Bacteria</taxon>
        <taxon>Pseudomonadati</taxon>
        <taxon>Balneolota</taxon>
        <taxon>Balneolia</taxon>
        <taxon>Balneolales</taxon>
        <taxon>Cyclonatronaceae</taxon>
        <taxon>Cyclonatronum</taxon>
    </lineage>
</organism>
<reference evidence="1 2" key="1">
    <citation type="submission" date="2018-03" db="EMBL/GenBank/DDBJ databases">
        <title>Phenotypic and genomic properties of Cyclonatronum proteinivorum gen. nov., sp. nov., a haloalkaliphilic bacteroidete from soda lakes possessing Na+-translocating rhodopsin.</title>
        <authorList>
            <person name="Toshchakov S.V."/>
            <person name="Korzhenkov A."/>
            <person name="Samarov N.I."/>
            <person name="Kublanov I.V."/>
            <person name="Muntyan M.S."/>
            <person name="Sorokin D.Y."/>
        </authorList>
    </citation>
    <scope>NUCLEOTIDE SEQUENCE [LARGE SCALE GENOMIC DNA]</scope>
    <source>
        <strain evidence="1 2">Omega</strain>
    </source>
</reference>
<dbReference type="InterPro" id="IPR036249">
    <property type="entry name" value="Thioredoxin-like_sf"/>
</dbReference>
<evidence type="ECO:0000313" key="2">
    <source>
        <dbReference type="Proteomes" id="UP000254808"/>
    </source>
</evidence>
<dbReference type="AlphaFoldDB" id="A0A345UNU8"/>